<keyword evidence="5 9" id="KW-0798">TonB box</keyword>
<dbReference type="PANTHER" id="PTHR47234:SF2">
    <property type="entry name" value="TONB-DEPENDENT RECEPTOR"/>
    <property type="match status" value="1"/>
</dbReference>
<comment type="caution">
    <text evidence="12">The sequence shown here is derived from an EMBL/GenBank/DDBJ whole genome shotgun (WGS) entry which is preliminary data.</text>
</comment>
<dbReference type="Proteomes" id="UP001499951">
    <property type="component" value="Unassembled WGS sequence"/>
</dbReference>
<comment type="subcellular location">
    <subcellularLocation>
        <location evidence="1 8">Cell outer membrane</location>
        <topology evidence="1 8">Multi-pass membrane protein</topology>
    </subcellularLocation>
</comment>
<accession>A0ABP3P8A6</accession>
<dbReference type="InterPro" id="IPR000531">
    <property type="entry name" value="Beta-barrel_TonB"/>
</dbReference>
<dbReference type="PROSITE" id="PS52016">
    <property type="entry name" value="TONB_DEPENDENT_REC_3"/>
    <property type="match status" value="1"/>
</dbReference>
<protein>
    <submittedName>
        <fullName evidence="12">TonB-dependent receptor</fullName>
    </submittedName>
</protein>
<proteinExistence type="inferred from homology"/>
<evidence type="ECO:0000256" key="4">
    <source>
        <dbReference type="ARBA" id="ARBA00022692"/>
    </source>
</evidence>
<dbReference type="Pfam" id="PF07715">
    <property type="entry name" value="Plug"/>
    <property type="match status" value="1"/>
</dbReference>
<feature type="domain" description="TonB-dependent receptor plug" evidence="11">
    <location>
        <begin position="17"/>
        <end position="133"/>
    </location>
</feature>
<sequence>METVVITGSRIAVQTAYDAPTPVTVVGAQDIQLSGTVNVENLLQQSPQFLPSTNGGSTGNTVQANGDSGAAWLNLRGLGEVRNLVLVNGRRFAIQGTRLTTDINTIPATLIQRTEVVTGGNSAVYGSDAISGVVNFVMKQDFEGVQAGAQYMFDQFTVSPTYNFDVTMGGNFDHDKGNLVMALNYMSRKGFTQPDHGGWTNVQYTDSCVTSGTYSTNAPGTRQFYTDPQTGATTSNVGANCVAAGGLNGFTTGGSGDTPNGYIKSMTTYANASPALQALYATAGLTKMTGDGFIFTNTGAATPGTYRLRDANTDVYNLIATNYMQVPNQRWMLNTFGHYDFNKYVKAYAEFHFSSNTVTAQLTPSSMGSQMLFNTHNPAFSPALQAVMDYLDQHETGTSTITAGTATYTNAPNDGRVALTAGKRYVENGMRRQVANRVAWRFAGGFKGEIGSVSDSFLKDLSYDFYYTYSRTQETDNQSGSLSKSKIQANVLASTNGGTPLCDLFGLGALSQACVNAITVNSTVGTIAEMQDANLSFTGTAFDLPAGPVQFALGGEWRYTMARYTPDMYTASGDVAGLNAALPTSGAMVSHEIYGEVRVPVLKDLPLIDSFSVNSAFRYSDYNLNAAKGIWTWSFGADWRIIPDVTVRGQYQRATRAPNVGELWGGSASNTSPTLNDPCGAKSATQTAAVRALCVAQGVADANVFTSAVQGNSDLVRYASGGNPNLKPETADTITLGVVFQPEALPGLATSIDFYSIQVKDMIGALAGGAGGVLDRCFSQTDPNNLYCQQIHRVNGALVGGTGYVNAANANIAGSKTQGFDLNAQYSFDVDYGLFGSKSKVDVGTAWNWTLELVSLPDITQPNVKSNCAGAYGNTYCYYEPTPRMKSTTHVTWNDGPLTLNLKMRFIDSVMLDKYLVPLRRGATGLSPVNYVRPKLPAMYYFDLAASYDVNDNIQVYGGINNLFSKDPPILGSAASYANSFPATYDALGRVTFIGIKAKTN</sequence>
<keyword evidence="12" id="KW-0675">Receptor</keyword>
<dbReference type="Pfam" id="PF00593">
    <property type="entry name" value="TonB_dep_Rec_b-barrel"/>
    <property type="match status" value="1"/>
</dbReference>
<keyword evidence="3 8" id="KW-1134">Transmembrane beta strand</keyword>
<feature type="domain" description="TonB-dependent receptor-like beta-barrel" evidence="10">
    <location>
        <begin position="399"/>
        <end position="963"/>
    </location>
</feature>
<dbReference type="PANTHER" id="PTHR47234">
    <property type="match status" value="1"/>
</dbReference>
<evidence type="ECO:0000256" key="3">
    <source>
        <dbReference type="ARBA" id="ARBA00022452"/>
    </source>
</evidence>
<evidence type="ECO:0000256" key="7">
    <source>
        <dbReference type="ARBA" id="ARBA00023237"/>
    </source>
</evidence>
<dbReference type="SUPFAM" id="SSF56935">
    <property type="entry name" value="Porins"/>
    <property type="match status" value="1"/>
</dbReference>
<evidence type="ECO:0000313" key="13">
    <source>
        <dbReference type="Proteomes" id="UP001499951"/>
    </source>
</evidence>
<dbReference type="InterPro" id="IPR036942">
    <property type="entry name" value="Beta-barrel_TonB_sf"/>
</dbReference>
<evidence type="ECO:0000256" key="2">
    <source>
        <dbReference type="ARBA" id="ARBA00022448"/>
    </source>
</evidence>
<dbReference type="InterPro" id="IPR037066">
    <property type="entry name" value="Plug_dom_sf"/>
</dbReference>
<reference evidence="13" key="1">
    <citation type="journal article" date="2019" name="Int. J. Syst. Evol. Microbiol.">
        <title>The Global Catalogue of Microorganisms (GCM) 10K type strain sequencing project: providing services to taxonomists for standard genome sequencing and annotation.</title>
        <authorList>
            <consortium name="The Broad Institute Genomics Platform"/>
            <consortium name="The Broad Institute Genome Sequencing Center for Infectious Disease"/>
            <person name="Wu L."/>
            <person name="Ma J."/>
        </authorList>
    </citation>
    <scope>NUCLEOTIDE SEQUENCE [LARGE SCALE GENOMIC DNA]</scope>
    <source>
        <strain evidence="13">JCM 15089</strain>
    </source>
</reference>
<evidence type="ECO:0000313" key="12">
    <source>
        <dbReference type="EMBL" id="GAA0562254.1"/>
    </source>
</evidence>
<dbReference type="EMBL" id="BAAADD010000002">
    <property type="protein sequence ID" value="GAA0562254.1"/>
    <property type="molecule type" value="Genomic_DNA"/>
</dbReference>
<evidence type="ECO:0000256" key="5">
    <source>
        <dbReference type="ARBA" id="ARBA00023077"/>
    </source>
</evidence>
<organism evidence="12 13">
    <name type="scientific">Rhizomicrobium electricum</name>
    <dbReference type="NCBI Taxonomy" id="480070"/>
    <lineage>
        <taxon>Bacteria</taxon>
        <taxon>Pseudomonadati</taxon>
        <taxon>Pseudomonadota</taxon>
        <taxon>Alphaproteobacteria</taxon>
        <taxon>Micropepsales</taxon>
        <taxon>Micropepsaceae</taxon>
        <taxon>Rhizomicrobium</taxon>
    </lineage>
</organism>
<dbReference type="InterPro" id="IPR039426">
    <property type="entry name" value="TonB-dep_rcpt-like"/>
</dbReference>
<evidence type="ECO:0000256" key="1">
    <source>
        <dbReference type="ARBA" id="ARBA00004571"/>
    </source>
</evidence>
<evidence type="ECO:0000259" key="10">
    <source>
        <dbReference type="Pfam" id="PF00593"/>
    </source>
</evidence>
<keyword evidence="2 8" id="KW-0813">Transport</keyword>
<evidence type="ECO:0000256" key="9">
    <source>
        <dbReference type="RuleBase" id="RU003357"/>
    </source>
</evidence>
<comment type="similarity">
    <text evidence="8 9">Belongs to the TonB-dependent receptor family.</text>
</comment>
<keyword evidence="4 8" id="KW-0812">Transmembrane</keyword>
<gene>
    <name evidence="12" type="ORF">GCM10008942_08350</name>
</gene>
<dbReference type="Gene3D" id="2.170.130.10">
    <property type="entry name" value="TonB-dependent receptor, plug domain"/>
    <property type="match status" value="1"/>
</dbReference>
<keyword evidence="13" id="KW-1185">Reference proteome</keyword>
<dbReference type="Gene3D" id="2.40.170.20">
    <property type="entry name" value="TonB-dependent receptor, beta-barrel domain"/>
    <property type="match status" value="1"/>
</dbReference>
<name>A0ABP3P8A6_9PROT</name>
<evidence type="ECO:0000256" key="8">
    <source>
        <dbReference type="PROSITE-ProRule" id="PRU01360"/>
    </source>
</evidence>
<evidence type="ECO:0000256" key="6">
    <source>
        <dbReference type="ARBA" id="ARBA00023136"/>
    </source>
</evidence>
<evidence type="ECO:0000259" key="11">
    <source>
        <dbReference type="Pfam" id="PF07715"/>
    </source>
</evidence>
<dbReference type="InterPro" id="IPR012910">
    <property type="entry name" value="Plug_dom"/>
</dbReference>
<keyword evidence="7 8" id="KW-0998">Cell outer membrane</keyword>
<keyword evidence="6 8" id="KW-0472">Membrane</keyword>